<organism evidence="1 2">
    <name type="scientific">Phyllosticta paracitricarpa</name>
    <dbReference type="NCBI Taxonomy" id="2016321"/>
    <lineage>
        <taxon>Eukaryota</taxon>
        <taxon>Fungi</taxon>
        <taxon>Dikarya</taxon>
        <taxon>Ascomycota</taxon>
        <taxon>Pezizomycotina</taxon>
        <taxon>Dothideomycetes</taxon>
        <taxon>Dothideomycetes incertae sedis</taxon>
        <taxon>Botryosphaeriales</taxon>
        <taxon>Phyllostictaceae</taxon>
        <taxon>Phyllosticta</taxon>
    </lineage>
</organism>
<evidence type="ECO:0000313" key="2">
    <source>
        <dbReference type="Proteomes" id="UP001367316"/>
    </source>
</evidence>
<sequence>MSTLRGGDCWRGSAPRLFTHLDATVCLINEFGTVSGIAPIPRGSFLRLDAARCYMIELATLNHNKSRRGKRPMGDDTANRARLCDIHGLRPRCVVGLVLSHNDGGKRRTANSVVVREPPWTGDVGDVRWRPRLEVAKMELAENWPLDDLSVRFASLVPTVMISWGCESRSNVGLYARLPVIFVSDDGILDASCAALAYQYVI</sequence>
<comment type="caution">
    <text evidence="1">The sequence shown here is derived from an EMBL/GenBank/DDBJ whole genome shotgun (WGS) entry which is preliminary data.</text>
</comment>
<reference evidence="1 2" key="1">
    <citation type="submission" date="2024-04" db="EMBL/GenBank/DDBJ databases">
        <title>Phyllosticta paracitricarpa is synonymous to the EU quarantine fungus P. citricarpa based on phylogenomic analyses.</title>
        <authorList>
            <consortium name="Lawrence Berkeley National Laboratory"/>
            <person name="Van ingen-buijs V.A."/>
            <person name="Van westerhoven A.C."/>
            <person name="Haridas S."/>
            <person name="Skiadas P."/>
            <person name="Martin F."/>
            <person name="Groenewald J.Z."/>
            <person name="Crous P.W."/>
            <person name="Seidl M.F."/>
        </authorList>
    </citation>
    <scope>NUCLEOTIDE SEQUENCE [LARGE SCALE GENOMIC DNA]</scope>
    <source>
        <strain evidence="1 2">CBS 141358</strain>
    </source>
</reference>
<protein>
    <submittedName>
        <fullName evidence="1">Uncharacterized protein</fullName>
    </submittedName>
</protein>
<dbReference type="Proteomes" id="UP001367316">
    <property type="component" value="Unassembled WGS sequence"/>
</dbReference>
<dbReference type="EMBL" id="JBBPBF010000008">
    <property type="protein sequence ID" value="KAK7612900.1"/>
    <property type="molecule type" value="Genomic_DNA"/>
</dbReference>
<gene>
    <name evidence="1" type="ORF">JOL62DRAFT_420338</name>
</gene>
<accession>A0ABR1NCI6</accession>
<proteinExistence type="predicted"/>
<name>A0ABR1NCI6_9PEZI</name>
<evidence type="ECO:0000313" key="1">
    <source>
        <dbReference type="EMBL" id="KAK7612900.1"/>
    </source>
</evidence>
<keyword evidence="2" id="KW-1185">Reference proteome</keyword>